<evidence type="ECO:0000313" key="1">
    <source>
        <dbReference type="EMBL" id="KAK2142539.1"/>
    </source>
</evidence>
<evidence type="ECO:0000313" key="2">
    <source>
        <dbReference type="Proteomes" id="UP001208570"/>
    </source>
</evidence>
<dbReference type="AlphaFoldDB" id="A0AAD9MTL4"/>
<dbReference type="EMBL" id="JAODUP010000941">
    <property type="protein sequence ID" value="KAK2142539.1"/>
    <property type="molecule type" value="Genomic_DNA"/>
</dbReference>
<sequence length="421" mass="48489">MSREEGMMVKFEEMEKLVTEMKKEKIRKDITYVFPLYCGILDKALTNDYGCLVLVEPYDEIMVDKGFMIHKECEAHFVTLNISPGKRGTAQISVNDLNQTNQVPNIIILVEQQPLHNHSETTLSTYYTALRYIQHHPHTGHIGRLGEKQHICYLRLIFLLNCADPVLSKPLITLFTTMPNNPELVRRNINTLLNWDVLYPGIKPVLVLPYSQQDNSLYLLVKRITRHWKVLVTTAVTFDMPELQGMFKIVGNKTDHTPFIGYADSDIVFDFSILETLRCLLDKMVYLNRRPMLITGHSFELVHHRLSAAACLWCITNLSGITRLNKDQDYFFLSREHDFPWHNLPQLLVGRDHLQEILVRHALLYNVTLIDATITLFAVRQVPGSGQGSTFLDDLALKTWPAHVQCPLVYANRCLALDFNK</sequence>
<proteinExistence type="predicted"/>
<comment type="caution">
    <text evidence="1">The sequence shown here is derived from an EMBL/GenBank/DDBJ whole genome shotgun (WGS) entry which is preliminary data.</text>
</comment>
<gene>
    <name evidence="1" type="ORF">LSH36_940g00035</name>
</gene>
<name>A0AAD9MTL4_9ANNE</name>
<protein>
    <submittedName>
        <fullName evidence="1">Uncharacterized protein</fullName>
    </submittedName>
</protein>
<organism evidence="1 2">
    <name type="scientific">Paralvinella palmiformis</name>
    <dbReference type="NCBI Taxonomy" id="53620"/>
    <lineage>
        <taxon>Eukaryota</taxon>
        <taxon>Metazoa</taxon>
        <taxon>Spiralia</taxon>
        <taxon>Lophotrochozoa</taxon>
        <taxon>Annelida</taxon>
        <taxon>Polychaeta</taxon>
        <taxon>Sedentaria</taxon>
        <taxon>Canalipalpata</taxon>
        <taxon>Terebellida</taxon>
        <taxon>Terebelliformia</taxon>
        <taxon>Alvinellidae</taxon>
        <taxon>Paralvinella</taxon>
    </lineage>
</organism>
<dbReference type="Proteomes" id="UP001208570">
    <property type="component" value="Unassembled WGS sequence"/>
</dbReference>
<reference evidence="1" key="1">
    <citation type="journal article" date="2023" name="Mol. Biol. Evol.">
        <title>Third-Generation Sequencing Reveals the Adaptive Role of the Epigenome in Three Deep-Sea Polychaetes.</title>
        <authorList>
            <person name="Perez M."/>
            <person name="Aroh O."/>
            <person name="Sun Y."/>
            <person name="Lan Y."/>
            <person name="Juniper S.K."/>
            <person name="Young C.R."/>
            <person name="Angers B."/>
            <person name="Qian P.Y."/>
        </authorList>
    </citation>
    <scope>NUCLEOTIDE SEQUENCE</scope>
    <source>
        <strain evidence="1">P08H-3</strain>
    </source>
</reference>
<keyword evidence="2" id="KW-1185">Reference proteome</keyword>
<accession>A0AAD9MTL4</accession>